<gene>
    <name evidence="1" type="ORF">HMPREF3213_02466</name>
</gene>
<dbReference type="EMBL" id="LRPN01000107">
    <property type="protein sequence ID" value="KWZ79876.1"/>
    <property type="molecule type" value="Genomic_DNA"/>
</dbReference>
<dbReference type="Proteomes" id="UP000070376">
    <property type="component" value="Unassembled WGS sequence"/>
</dbReference>
<name>A0A133KK38_HEYCO</name>
<dbReference type="PATRIC" id="fig|1398.22.peg.2465"/>
<evidence type="ECO:0000313" key="2">
    <source>
        <dbReference type="Proteomes" id="UP000070376"/>
    </source>
</evidence>
<organism evidence="1 2">
    <name type="scientific">Heyndrickxia coagulans</name>
    <name type="common">Weizmannia coagulans</name>
    <dbReference type="NCBI Taxonomy" id="1398"/>
    <lineage>
        <taxon>Bacteria</taxon>
        <taxon>Bacillati</taxon>
        <taxon>Bacillota</taxon>
        <taxon>Bacilli</taxon>
        <taxon>Bacillales</taxon>
        <taxon>Bacillaceae</taxon>
        <taxon>Heyndrickxia</taxon>
    </lineage>
</organism>
<dbReference type="AlphaFoldDB" id="A0A133KK38"/>
<accession>A0A133KK38</accession>
<reference evidence="2" key="1">
    <citation type="submission" date="2016-01" db="EMBL/GenBank/DDBJ databases">
        <authorList>
            <person name="Mitreva M."/>
            <person name="Pepin K.H."/>
            <person name="Mihindukulasuriya K.A."/>
            <person name="Fulton R."/>
            <person name="Fronick C."/>
            <person name="O'Laughlin M."/>
            <person name="Miner T."/>
            <person name="Herter B."/>
            <person name="Rosa B.A."/>
            <person name="Cordes M."/>
            <person name="Tomlinson C."/>
            <person name="Wollam A."/>
            <person name="Palsikar V.B."/>
            <person name="Mardis E.R."/>
            <person name="Wilson R.K."/>
        </authorList>
    </citation>
    <scope>NUCLEOTIDE SEQUENCE [LARGE SCALE GENOMIC DNA]</scope>
    <source>
        <strain evidence="2">GED7749B</strain>
    </source>
</reference>
<protein>
    <submittedName>
        <fullName evidence="1">Uncharacterized protein</fullName>
    </submittedName>
</protein>
<proteinExistence type="predicted"/>
<comment type="caution">
    <text evidence="1">The sequence shown here is derived from an EMBL/GenBank/DDBJ whole genome shotgun (WGS) entry which is preliminary data.</text>
</comment>
<sequence>MKAYWASLPPAGRSFTGLKGGALPGEMVLKDLRANSALVAGMSFYRGAKRRKCAHPLLSFIPLMKDISARGSPSFVLHPGYERHFETKPIL</sequence>
<evidence type="ECO:0000313" key="1">
    <source>
        <dbReference type="EMBL" id="KWZ79876.1"/>
    </source>
</evidence>